<reference evidence="3" key="2">
    <citation type="submission" date="2011-03" db="EMBL/GenBank/DDBJ databases">
        <title>The complete genome of Desulfobacca acetoxidans DSM 11109.</title>
        <authorList>
            <consortium name="US DOE Joint Genome Institute (JGI-PGF)"/>
            <person name="Lucas S."/>
            <person name="Copeland A."/>
            <person name="Lapidus A."/>
            <person name="Bruce D."/>
            <person name="Goodwin L."/>
            <person name="Pitluck S."/>
            <person name="Peters L."/>
            <person name="Kyrpides N."/>
            <person name="Mavromatis K."/>
            <person name="Ivanova N."/>
            <person name="Ovchinnikova G."/>
            <person name="Teshima H."/>
            <person name="Detter J.C."/>
            <person name="Han C."/>
            <person name="Land M."/>
            <person name="Hauser L."/>
            <person name="Markowitz V."/>
            <person name="Cheng J.-F."/>
            <person name="Hugenholtz P."/>
            <person name="Woyke T."/>
            <person name="Wu D."/>
            <person name="Spring S."/>
            <person name="Schueler E."/>
            <person name="Brambilla E."/>
            <person name="Klenk H.-P."/>
            <person name="Eisen J.A."/>
        </authorList>
    </citation>
    <scope>NUCLEOTIDE SEQUENCE [LARGE SCALE GENOMIC DNA]</scope>
    <source>
        <strain evidence="3">ATCC 700848 / DSM 11109 / ASRB2</strain>
    </source>
</reference>
<proteinExistence type="predicted"/>
<dbReference type="AlphaFoldDB" id="F2NH30"/>
<keyword evidence="3" id="KW-1185">Reference proteome</keyword>
<feature type="compositionally biased region" description="Polar residues" evidence="1">
    <location>
        <begin position="1"/>
        <end position="21"/>
    </location>
</feature>
<feature type="region of interest" description="Disordered" evidence="1">
    <location>
        <begin position="1"/>
        <end position="36"/>
    </location>
</feature>
<gene>
    <name evidence="2" type="ordered locus">Desac_0931</name>
</gene>
<sequence>MDRMNRSGNRLNNPALDNQSPGPKGGCASSPRSPWKAPHLVDISLLNETSAHTGMVYDGEIGAGS</sequence>
<evidence type="ECO:0000313" key="2">
    <source>
        <dbReference type="EMBL" id="AEB08801.1"/>
    </source>
</evidence>
<dbReference type="KEGG" id="dao:Desac_0931"/>
<accession>F2NH30</accession>
<protein>
    <submittedName>
        <fullName evidence="2">Uncharacterized protein</fullName>
    </submittedName>
</protein>
<reference evidence="2 3" key="1">
    <citation type="journal article" date="2011" name="Stand. Genomic Sci.">
        <title>Complete genome sequence of the acetate-degrading sulfate reducer Desulfobacca acetoxidans type strain (ASRB2).</title>
        <authorList>
            <person name="Goker M."/>
            <person name="Teshima H."/>
            <person name="Lapidus A."/>
            <person name="Nolan M."/>
            <person name="Lucas S."/>
            <person name="Hammon N."/>
            <person name="Deshpande S."/>
            <person name="Cheng J.F."/>
            <person name="Tapia R."/>
            <person name="Han C."/>
            <person name="Goodwin L."/>
            <person name="Pitluck S."/>
            <person name="Huntemann M."/>
            <person name="Liolios K."/>
            <person name="Ivanova N."/>
            <person name="Pagani I."/>
            <person name="Mavromatis K."/>
            <person name="Ovchinikova G."/>
            <person name="Pati A."/>
            <person name="Chen A."/>
            <person name="Palaniappan K."/>
            <person name="Land M."/>
            <person name="Hauser L."/>
            <person name="Brambilla E.M."/>
            <person name="Rohde M."/>
            <person name="Spring S."/>
            <person name="Detter J.C."/>
            <person name="Woyke T."/>
            <person name="Bristow J."/>
            <person name="Eisen J.A."/>
            <person name="Markowitz V."/>
            <person name="Hugenholtz P."/>
            <person name="Kyrpides N.C."/>
            <person name="Klenk H.P."/>
        </authorList>
    </citation>
    <scope>NUCLEOTIDE SEQUENCE [LARGE SCALE GENOMIC DNA]</scope>
    <source>
        <strain evidence="3">ATCC 700848 / DSM 11109 / ASRB2</strain>
    </source>
</reference>
<dbReference type="EMBL" id="CP002629">
    <property type="protein sequence ID" value="AEB08801.1"/>
    <property type="molecule type" value="Genomic_DNA"/>
</dbReference>
<dbReference type="Proteomes" id="UP000000483">
    <property type="component" value="Chromosome"/>
</dbReference>
<organism evidence="2 3">
    <name type="scientific">Desulfobacca acetoxidans (strain ATCC 700848 / DSM 11109 / ASRB2)</name>
    <dbReference type="NCBI Taxonomy" id="880072"/>
    <lineage>
        <taxon>Bacteria</taxon>
        <taxon>Pseudomonadati</taxon>
        <taxon>Thermodesulfobacteriota</taxon>
        <taxon>Desulfobaccia</taxon>
        <taxon>Desulfobaccales</taxon>
        <taxon>Desulfobaccaceae</taxon>
        <taxon>Desulfobacca</taxon>
    </lineage>
</organism>
<name>F2NH30_DESAR</name>
<dbReference type="HOGENOM" id="CLU_2842565_0_0_7"/>
<evidence type="ECO:0000256" key="1">
    <source>
        <dbReference type="SAM" id="MobiDB-lite"/>
    </source>
</evidence>
<evidence type="ECO:0000313" key="3">
    <source>
        <dbReference type="Proteomes" id="UP000000483"/>
    </source>
</evidence>